<evidence type="ECO:0000313" key="2">
    <source>
        <dbReference type="EMBL" id="PWG01119.1"/>
    </source>
</evidence>
<accession>A0A2V1N1G8</accession>
<protein>
    <submittedName>
        <fullName evidence="2">XRE family transcriptional regulator</fullName>
    </submittedName>
</protein>
<dbReference type="GO" id="GO:0003677">
    <property type="term" value="F:DNA binding"/>
    <property type="evidence" value="ECO:0007669"/>
    <property type="project" value="InterPro"/>
</dbReference>
<dbReference type="CDD" id="cd00093">
    <property type="entry name" value="HTH_XRE"/>
    <property type="match status" value="1"/>
</dbReference>
<dbReference type="InterPro" id="IPR001387">
    <property type="entry name" value="Cro/C1-type_HTH"/>
</dbReference>
<evidence type="ECO:0000313" key="3">
    <source>
        <dbReference type="Proteomes" id="UP000245080"/>
    </source>
</evidence>
<name>A0A2V1N1G8_9LACO</name>
<sequence>MKQENITLNRVATLSDITASTLNNIVNRGSAPRIDTIRKICNGLNISVHDFFDFPPYNEVEK</sequence>
<dbReference type="Proteomes" id="UP000245080">
    <property type="component" value="Unassembled WGS sequence"/>
</dbReference>
<dbReference type="OrthoDB" id="9781521at2"/>
<dbReference type="EMBL" id="QCXQ01000001">
    <property type="protein sequence ID" value="PWG01119.1"/>
    <property type="molecule type" value="Genomic_DNA"/>
</dbReference>
<dbReference type="SUPFAM" id="SSF47413">
    <property type="entry name" value="lambda repressor-like DNA-binding domains"/>
    <property type="match status" value="1"/>
</dbReference>
<dbReference type="Gene3D" id="1.10.260.40">
    <property type="entry name" value="lambda repressor-like DNA-binding domains"/>
    <property type="match status" value="1"/>
</dbReference>
<organism evidence="2 3">
    <name type="scientific">Levilactobacillus bambusae</name>
    <dbReference type="NCBI Taxonomy" id="2024736"/>
    <lineage>
        <taxon>Bacteria</taxon>
        <taxon>Bacillati</taxon>
        <taxon>Bacillota</taxon>
        <taxon>Bacilli</taxon>
        <taxon>Lactobacillales</taxon>
        <taxon>Lactobacillaceae</taxon>
        <taxon>Levilactobacillus</taxon>
    </lineage>
</organism>
<dbReference type="PROSITE" id="PS50943">
    <property type="entry name" value="HTH_CROC1"/>
    <property type="match status" value="1"/>
</dbReference>
<dbReference type="AlphaFoldDB" id="A0A2V1N1G8"/>
<evidence type="ECO:0000259" key="1">
    <source>
        <dbReference type="PROSITE" id="PS50943"/>
    </source>
</evidence>
<gene>
    <name evidence="2" type="ORF">DCM90_02065</name>
</gene>
<dbReference type="InterPro" id="IPR010982">
    <property type="entry name" value="Lambda_DNA-bd_dom_sf"/>
</dbReference>
<keyword evidence="3" id="KW-1185">Reference proteome</keyword>
<comment type="caution">
    <text evidence="2">The sequence shown here is derived from an EMBL/GenBank/DDBJ whole genome shotgun (WGS) entry which is preliminary data.</text>
</comment>
<reference evidence="2 3" key="1">
    <citation type="journal article" date="2018" name="Int. J. Syst. Evol. Microbiol.">
        <title>Lactobacillus bambusae sp. nov., isolated from a traditional fermented Ma-bamboo shoots of Taiwan.</title>
        <authorList>
            <person name="Wang L.-T."/>
        </authorList>
    </citation>
    <scope>NUCLEOTIDE SEQUENCE [LARGE SCALE GENOMIC DNA]</scope>
    <source>
        <strain evidence="2 3">BS-W1</strain>
    </source>
</reference>
<feature type="domain" description="HTH cro/C1-type" evidence="1">
    <location>
        <begin position="2"/>
        <end position="51"/>
    </location>
</feature>
<proteinExistence type="predicted"/>
<dbReference type="Pfam" id="PF13443">
    <property type="entry name" value="HTH_26"/>
    <property type="match status" value="1"/>
</dbReference>